<dbReference type="InterPro" id="IPR029058">
    <property type="entry name" value="AB_hydrolase_fold"/>
</dbReference>
<dbReference type="AlphaFoldDB" id="A0AAE9VS56"/>
<proteinExistence type="predicted"/>
<reference evidence="1 2" key="1">
    <citation type="submission" date="2022-12" db="EMBL/GenBank/DDBJ databases">
        <title>Coexistence and Characterization of a Novel Tigecycline Resistance gene tet(X) variant and blaNDM-1 in a Pseudomonas caeni Isolate of Chicken Origin.</title>
        <authorList>
            <person name="Lu X."/>
            <person name="Zhang L."/>
            <person name="Li R."/>
            <person name="Wang Z."/>
        </authorList>
    </citation>
    <scope>NUCLEOTIDE SEQUENCE [LARGE SCALE GENOMIC DNA]</scope>
    <source>
        <strain evidence="1 2">CE14</strain>
    </source>
</reference>
<dbReference type="RefSeq" id="WP_269817708.1">
    <property type="nucleotide sequence ID" value="NZ_CP114976.1"/>
</dbReference>
<evidence type="ECO:0008006" key="3">
    <source>
        <dbReference type="Google" id="ProtNLM"/>
    </source>
</evidence>
<organism evidence="1 2">
    <name type="scientific">Denitrificimonas caeni</name>
    <dbReference type="NCBI Taxonomy" id="521720"/>
    <lineage>
        <taxon>Bacteria</taxon>
        <taxon>Pseudomonadati</taxon>
        <taxon>Pseudomonadota</taxon>
        <taxon>Gammaproteobacteria</taxon>
        <taxon>Pseudomonadales</taxon>
        <taxon>Pseudomonadaceae</taxon>
        <taxon>Denitrificimonas</taxon>
    </lineage>
</organism>
<keyword evidence="2" id="KW-1185">Reference proteome</keyword>
<accession>A0AAE9VS56</accession>
<dbReference type="SUPFAM" id="SSF53474">
    <property type="entry name" value="alpha/beta-Hydrolases"/>
    <property type="match status" value="1"/>
</dbReference>
<dbReference type="KEGG" id="dce:O6P33_10380"/>
<evidence type="ECO:0000313" key="1">
    <source>
        <dbReference type="EMBL" id="WBE24764.1"/>
    </source>
</evidence>
<protein>
    <recommendedName>
        <fullName evidence="3">Alpha/beta hydrolase</fullName>
    </recommendedName>
</protein>
<dbReference type="Gene3D" id="3.40.50.1820">
    <property type="entry name" value="alpha/beta hydrolase"/>
    <property type="match status" value="1"/>
</dbReference>
<name>A0AAE9VS56_9GAMM</name>
<sequence length="66" mass="7656">MSHTHGPQSRFYHSRGLRLHYLDWGNVDAPLLILLHGGLEHARVWDQLARQLCADWQDPRRGAITD</sequence>
<dbReference type="EMBL" id="CP114976">
    <property type="protein sequence ID" value="WBE24764.1"/>
    <property type="molecule type" value="Genomic_DNA"/>
</dbReference>
<evidence type="ECO:0000313" key="2">
    <source>
        <dbReference type="Proteomes" id="UP001212189"/>
    </source>
</evidence>
<dbReference type="Proteomes" id="UP001212189">
    <property type="component" value="Chromosome"/>
</dbReference>
<gene>
    <name evidence="1" type="ORF">O6P33_10380</name>
</gene>